<proteinExistence type="predicted"/>
<dbReference type="AlphaFoldDB" id="A0AAD5N907"/>
<keyword evidence="2" id="KW-1185">Reference proteome</keyword>
<name>A0AAD5N907_PARTN</name>
<gene>
    <name evidence="1" type="ORF">KIN20_022454</name>
</gene>
<accession>A0AAD5N907</accession>
<sequence length="106" mass="11812">MEAMPIFMFNLLRGTTGPLATHASGSIFANKVKIFADIEEFALFRSFKVQNLREKDEEDVVADETTDTETGFVSEKNAKRVVPAIESGIVFQIEEVNGLVEDKEVN</sequence>
<protein>
    <submittedName>
        <fullName evidence="1">Uncharacterized protein</fullName>
    </submittedName>
</protein>
<reference evidence="1" key="1">
    <citation type="submission" date="2021-06" db="EMBL/GenBank/DDBJ databases">
        <title>Parelaphostrongylus tenuis whole genome reference sequence.</title>
        <authorList>
            <person name="Garwood T.J."/>
            <person name="Larsen P.A."/>
            <person name="Fountain-Jones N.M."/>
            <person name="Garbe J.R."/>
            <person name="Macchietto M.G."/>
            <person name="Kania S.A."/>
            <person name="Gerhold R.W."/>
            <person name="Richards J.E."/>
            <person name="Wolf T.M."/>
        </authorList>
    </citation>
    <scope>NUCLEOTIDE SEQUENCE</scope>
    <source>
        <strain evidence="1">MNPRO001-30</strain>
        <tissue evidence="1">Meninges</tissue>
    </source>
</reference>
<evidence type="ECO:0000313" key="1">
    <source>
        <dbReference type="EMBL" id="KAJ1362779.1"/>
    </source>
</evidence>
<comment type="caution">
    <text evidence="1">The sequence shown here is derived from an EMBL/GenBank/DDBJ whole genome shotgun (WGS) entry which is preliminary data.</text>
</comment>
<evidence type="ECO:0000313" key="2">
    <source>
        <dbReference type="Proteomes" id="UP001196413"/>
    </source>
</evidence>
<dbReference type="Proteomes" id="UP001196413">
    <property type="component" value="Unassembled WGS sequence"/>
</dbReference>
<dbReference type="EMBL" id="JAHQIW010004527">
    <property type="protein sequence ID" value="KAJ1362779.1"/>
    <property type="molecule type" value="Genomic_DNA"/>
</dbReference>
<organism evidence="1 2">
    <name type="scientific">Parelaphostrongylus tenuis</name>
    <name type="common">Meningeal worm</name>
    <dbReference type="NCBI Taxonomy" id="148309"/>
    <lineage>
        <taxon>Eukaryota</taxon>
        <taxon>Metazoa</taxon>
        <taxon>Ecdysozoa</taxon>
        <taxon>Nematoda</taxon>
        <taxon>Chromadorea</taxon>
        <taxon>Rhabditida</taxon>
        <taxon>Rhabditina</taxon>
        <taxon>Rhabditomorpha</taxon>
        <taxon>Strongyloidea</taxon>
        <taxon>Metastrongylidae</taxon>
        <taxon>Parelaphostrongylus</taxon>
    </lineage>
</organism>